<dbReference type="AlphaFoldDB" id="A0A498J859"/>
<dbReference type="InterPro" id="IPR001828">
    <property type="entry name" value="ANF_lig-bd_rcpt"/>
</dbReference>
<dbReference type="GO" id="GO:0016020">
    <property type="term" value="C:membrane"/>
    <property type="evidence" value="ECO:0007669"/>
    <property type="project" value="UniProtKB-SubCell"/>
</dbReference>
<evidence type="ECO:0000256" key="2">
    <source>
        <dbReference type="ARBA" id="ARBA00011095"/>
    </source>
</evidence>
<evidence type="ECO:0000259" key="13">
    <source>
        <dbReference type="SMART" id="SM00079"/>
    </source>
</evidence>
<reference evidence="14 15" key="1">
    <citation type="submission" date="2018-10" db="EMBL/GenBank/DDBJ databases">
        <title>A high-quality apple genome assembly.</title>
        <authorList>
            <person name="Hu J."/>
        </authorList>
    </citation>
    <scope>NUCLEOTIDE SEQUENCE [LARGE SCALE GENOMIC DNA]</scope>
    <source>
        <strain evidence="15">cv. HFTH1</strain>
        <tissue evidence="14">Young leaf</tissue>
    </source>
</reference>
<keyword evidence="8" id="KW-0675">Receptor</keyword>
<dbReference type="Pfam" id="PF01094">
    <property type="entry name" value="ANF_receptor"/>
    <property type="match status" value="1"/>
</dbReference>
<keyword evidence="9" id="KW-0325">Glycoprotein</keyword>
<evidence type="ECO:0000256" key="12">
    <source>
        <dbReference type="ARBA" id="ARBA00049638"/>
    </source>
</evidence>
<dbReference type="SUPFAM" id="SSF53822">
    <property type="entry name" value="Periplasmic binding protein-like I"/>
    <property type="match status" value="1"/>
</dbReference>
<keyword evidence="15" id="KW-1185">Reference proteome</keyword>
<dbReference type="InterPro" id="IPR000337">
    <property type="entry name" value="GPCR_3"/>
</dbReference>
<dbReference type="SMART" id="SM00079">
    <property type="entry name" value="PBPe"/>
    <property type="match status" value="1"/>
</dbReference>
<comment type="subcellular location">
    <subcellularLocation>
        <location evidence="1">Membrane</location>
        <topology evidence="1">Multi-pass membrane protein</topology>
    </subcellularLocation>
</comment>
<organism evidence="14 15">
    <name type="scientific">Malus domestica</name>
    <name type="common">Apple</name>
    <name type="synonym">Pyrus malus</name>
    <dbReference type="NCBI Taxonomy" id="3750"/>
    <lineage>
        <taxon>Eukaryota</taxon>
        <taxon>Viridiplantae</taxon>
        <taxon>Streptophyta</taxon>
        <taxon>Embryophyta</taxon>
        <taxon>Tracheophyta</taxon>
        <taxon>Spermatophyta</taxon>
        <taxon>Magnoliopsida</taxon>
        <taxon>eudicotyledons</taxon>
        <taxon>Gunneridae</taxon>
        <taxon>Pentapetalae</taxon>
        <taxon>rosids</taxon>
        <taxon>fabids</taxon>
        <taxon>Rosales</taxon>
        <taxon>Rosaceae</taxon>
        <taxon>Amygdaloideae</taxon>
        <taxon>Maleae</taxon>
        <taxon>Malus</taxon>
    </lineage>
</organism>
<keyword evidence="6" id="KW-0406">Ion transport</keyword>
<dbReference type="CDD" id="cd19990">
    <property type="entry name" value="PBP1_GABAb_receptor_plant"/>
    <property type="match status" value="1"/>
</dbReference>
<dbReference type="Proteomes" id="UP000290289">
    <property type="component" value="Chromosome 8"/>
</dbReference>
<name>A0A498J859_MALDO</name>
<evidence type="ECO:0000256" key="4">
    <source>
        <dbReference type="ARBA" id="ARBA00022692"/>
    </source>
</evidence>
<evidence type="ECO:0000313" key="14">
    <source>
        <dbReference type="EMBL" id="RXH91336.1"/>
    </source>
</evidence>
<dbReference type="Gene3D" id="3.40.50.2300">
    <property type="match status" value="3"/>
</dbReference>
<dbReference type="InterPro" id="IPR015683">
    <property type="entry name" value="Ionotropic_Glu_rcpt"/>
</dbReference>
<evidence type="ECO:0000256" key="8">
    <source>
        <dbReference type="ARBA" id="ARBA00023170"/>
    </source>
</evidence>
<keyword evidence="11" id="KW-0407">Ion channel</keyword>
<dbReference type="FunFam" id="3.40.190.10:FF:000103">
    <property type="entry name" value="Glutamate receptor"/>
    <property type="match status" value="1"/>
</dbReference>
<evidence type="ECO:0000256" key="9">
    <source>
        <dbReference type="ARBA" id="ARBA00023180"/>
    </source>
</evidence>
<dbReference type="SUPFAM" id="SSF53850">
    <property type="entry name" value="Periplasmic binding protein-like II"/>
    <property type="match status" value="1"/>
</dbReference>
<feature type="domain" description="Ionotropic glutamate receptor C-terminal" evidence="13">
    <location>
        <begin position="111"/>
        <end position="364"/>
    </location>
</feature>
<dbReference type="InterPro" id="IPR028082">
    <property type="entry name" value="Peripla_BP_I"/>
</dbReference>
<evidence type="ECO:0000256" key="6">
    <source>
        <dbReference type="ARBA" id="ARBA00023065"/>
    </source>
</evidence>
<gene>
    <name evidence="14" type="ORF">DVH24_020359</name>
</gene>
<dbReference type="EMBL" id="RDQH01000334">
    <property type="protein sequence ID" value="RXH91336.1"/>
    <property type="molecule type" value="Genomic_DNA"/>
</dbReference>
<dbReference type="PRINTS" id="PR00248">
    <property type="entry name" value="GPCRMGR"/>
</dbReference>
<protein>
    <recommendedName>
        <fullName evidence="13">Ionotropic glutamate receptor C-terminal domain-containing protein</fullName>
    </recommendedName>
</protein>
<dbReference type="Gene3D" id="3.40.190.10">
    <property type="entry name" value="Periplasmic binding protein-like II"/>
    <property type="match status" value="1"/>
</dbReference>
<keyword evidence="3" id="KW-0813">Transport</keyword>
<dbReference type="InterPro" id="IPR019594">
    <property type="entry name" value="Glu/Gly-bd"/>
</dbReference>
<keyword evidence="5" id="KW-1133">Transmembrane helix</keyword>
<comment type="caution">
    <text evidence="14">The sequence shown here is derived from an EMBL/GenBank/DDBJ whole genome shotgun (WGS) entry which is preliminary data.</text>
</comment>
<evidence type="ECO:0000256" key="3">
    <source>
        <dbReference type="ARBA" id="ARBA00022448"/>
    </source>
</evidence>
<evidence type="ECO:0000256" key="11">
    <source>
        <dbReference type="ARBA" id="ARBA00023303"/>
    </source>
</evidence>
<dbReference type="PANTHER" id="PTHR34836">
    <property type="entry name" value="OS06G0188250 PROTEIN"/>
    <property type="match status" value="1"/>
</dbReference>
<comment type="function">
    <text evidence="12">Glutamate-gated receptor that probably acts as a non-selective cation channel. May be involved in light-signal transduction and calcium homeostasis via the regulation of calcium influx into cells.</text>
</comment>
<evidence type="ECO:0000256" key="5">
    <source>
        <dbReference type="ARBA" id="ARBA00022989"/>
    </source>
</evidence>
<keyword evidence="7" id="KW-0472">Membrane</keyword>
<sequence length="500" mass="55788">MNTSFGFQMMNDSFNSTDLDTFKVSQHGLKLARVLSTTRFKGIAGDFSLVDGHLQSSTFKIVNVNGDGVRRIAFWTPETGMVDTLNSGNMNSTSMNYNLRPGCEILTNGKKLRIGVPKKAGYTEFVQVTKNSRTDTTEITGFSIDVFKAVLGVLPYDLPYEFIPYENPDGTSAGSYNDLLSQVHLKNFDVVVGDTTIRASRSLYVDFTMPYTESGVVMVVPTRDTTGNTRIPVNVGVVVDLDTPSGKVYLSCIKMALDDFYASHAHYRTRLFLKTRNSKENIVCAAAAALDLIKNVEVQAILGPETSMQASFVVNLANQAHVPILSFSATSLSLTSLQSPYFFRITQSDFHQVKAIRDLVKYYRWRQVVPIYVDNMYGEGIIPSLIDALQEVDAQVPYRTVIPPSATDDQIGNELHKLMTKQTRVFIVHMMPNLSSRLFSKAKEIGMMSEGYVWIITNGVGNCLWSMNPILQNAMQGVLGVETDVPKTVELNKFKMRWRR</sequence>
<dbReference type="PANTHER" id="PTHR34836:SF1">
    <property type="entry name" value="OS09G0428600 PROTEIN"/>
    <property type="match status" value="1"/>
</dbReference>
<evidence type="ECO:0000256" key="1">
    <source>
        <dbReference type="ARBA" id="ARBA00004141"/>
    </source>
</evidence>
<keyword evidence="10" id="KW-1071">Ligand-gated ion channel</keyword>
<evidence type="ECO:0000256" key="10">
    <source>
        <dbReference type="ARBA" id="ARBA00023286"/>
    </source>
</evidence>
<dbReference type="GO" id="GO:0004930">
    <property type="term" value="F:G protein-coupled receptor activity"/>
    <property type="evidence" value="ECO:0007669"/>
    <property type="project" value="InterPro"/>
</dbReference>
<dbReference type="GO" id="GO:0015276">
    <property type="term" value="F:ligand-gated monoatomic ion channel activity"/>
    <property type="evidence" value="ECO:0007669"/>
    <property type="project" value="InterPro"/>
</dbReference>
<accession>A0A498J859</accession>
<dbReference type="InterPro" id="IPR001320">
    <property type="entry name" value="Iontro_rcpt_C"/>
</dbReference>
<keyword evidence="4" id="KW-0812">Transmembrane</keyword>
<dbReference type="Pfam" id="PF10613">
    <property type="entry name" value="Lig_chan-Glu_bd"/>
    <property type="match status" value="1"/>
</dbReference>
<dbReference type="FunFam" id="3.40.50.2300:FF:000081">
    <property type="entry name" value="Glutamate receptor"/>
    <property type="match status" value="1"/>
</dbReference>
<dbReference type="InterPro" id="IPR044440">
    <property type="entry name" value="GABAb_receptor_plant_PBP1"/>
</dbReference>
<proteinExistence type="predicted"/>
<comment type="subunit">
    <text evidence="2">May form heteromers.</text>
</comment>
<evidence type="ECO:0000313" key="15">
    <source>
        <dbReference type="Proteomes" id="UP000290289"/>
    </source>
</evidence>
<evidence type="ECO:0000256" key="7">
    <source>
        <dbReference type="ARBA" id="ARBA00023136"/>
    </source>
</evidence>